<dbReference type="AlphaFoldDB" id="A0A1F7H9C8"/>
<evidence type="ECO:0000256" key="5">
    <source>
        <dbReference type="ARBA" id="ARBA00023274"/>
    </source>
</evidence>
<reference evidence="9 10" key="1">
    <citation type="journal article" date="2016" name="Nat. Commun.">
        <title>Thousands of microbial genomes shed light on interconnected biogeochemical processes in an aquifer system.</title>
        <authorList>
            <person name="Anantharaman K."/>
            <person name="Brown C.T."/>
            <person name="Hug L.A."/>
            <person name="Sharon I."/>
            <person name="Castelle C.J."/>
            <person name="Probst A.J."/>
            <person name="Thomas B.C."/>
            <person name="Singh A."/>
            <person name="Wilkins M.J."/>
            <person name="Karaoz U."/>
            <person name="Brodie E.L."/>
            <person name="Williams K.H."/>
            <person name="Hubbard S.S."/>
            <person name="Banfield J.F."/>
        </authorList>
    </citation>
    <scope>NUCLEOTIDE SEQUENCE [LARGE SCALE GENOMIC DNA]</scope>
</reference>
<evidence type="ECO:0000256" key="4">
    <source>
        <dbReference type="ARBA" id="ARBA00022980"/>
    </source>
</evidence>
<evidence type="ECO:0000256" key="2">
    <source>
        <dbReference type="ARBA" id="ARBA00022730"/>
    </source>
</evidence>
<dbReference type="Proteomes" id="UP000178597">
    <property type="component" value="Unassembled WGS sequence"/>
</dbReference>
<keyword evidence="4 7" id="KW-0689">Ribosomal protein</keyword>
<evidence type="ECO:0000256" key="3">
    <source>
        <dbReference type="ARBA" id="ARBA00022884"/>
    </source>
</evidence>
<dbReference type="NCBIfam" id="TIGR03631">
    <property type="entry name" value="uS13_bact"/>
    <property type="match status" value="1"/>
</dbReference>
<sequence>MVRLLGVVLPDDKRIEYALTLLYGVGWSLSGKILEQVRVDKHKKVKDLTENDLKKIIEVIEKNYKIEGDLREQLTGDIKRLREITSYRGLRHLRNLPARGQRTRSNARTKRGKRKTVGALRKEVWAKMEQGKVGAEAVAKSTEAPK</sequence>
<dbReference type="SUPFAM" id="SSF46946">
    <property type="entry name" value="S13-like H2TH domain"/>
    <property type="match status" value="1"/>
</dbReference>
<evidence type="ECO:0000256" key="1">
    <source>
        <dbReference type="ARBA" id="ARBA00008080"/>
    </source>
</evidence>
<protein>
    <recommendedName>
        <fullName evidence="6 7">Small ribosomal subunit protein uS13</fullName>
    </recommendedName>
</protein>
<dbReference type="GO" id="GO:0006412">
    <property type="term" value="P:translation"/>
    <property type="evidence" value="ECO:0007669"/>
    <property type="project" value="UniProtKB-UniRule"/>
</dbReference>
<keyword evidence="7" id="KW-0820">tRNA-binding</keyword>
<dbReference type="Pfam" id="PF00416">
    <property type="entry name" value="Ribosomal_S13"/>
    <property type="match status" value="1"/>
</dbReference>
<name>A0A1F7H9C8_9BACT</name>
<dbReference type="GO" id="GO:0015935">
    <property type="term" value="C:small ribosomal subunit"/>
    <property type="evidence" value="ECO:0007669"/>
    <property type="project" value="TreeGrafter"/>
</dbReference>
<organism evidence="9 10">
    <name type="scientific">Candidatus Roizmanbacteria bacterium RIFCSPHIGHO2_02_FULL_39_9</name>
    <dbReference type="NCBI Taxonomy" id="1802040"/>
    <lineage>
        <taxon>Bacteria</taxon>
        <taxon>Candidatus Roizmaniibacteriota</taxon>
    </lineage>
</organism>
<dbReference type="Gene3D" id="4.10.910.10">
    <property type="entry name" value="30s ribosomal protein s13, domain 2"/>
    <property type="match status" value="1"/>
</dbReference>
<keyword evidence="5 7" id="KW-0687">Ribonucleoprotein</keyword>
<dbReference type="STRING" id="1802040.A3C28_04540"/>
<dbReference type="EMBL" id="MFZP01000026">
    <property type="protein sequence ID" value="OGK27486.1"/>
    <property type="molecule type" value="Genomic_DNA"/>
</dbReference>
<dbReference type="PANTHER" id="PTHR10871:SF1">
    <property type="entry name" value="SMALL RIBOSOMAL SUBUNIT PROTEIN US13M"/>
    <property type="match status" value="1"/>
</dbReference>
<proteinExistence type="inferred from homology"/>
<evidence type="ECO:0000256" key="6">
    <source>
        <dbReference type="ARBA" id="ARBA00035166"/>
    </source>
</evidence>
<accession>A0A1F7H9C8</accession>
<dbReference type="GO" id="GO:0000049">
    <property type="term" value="F:tRNA binding"/>
    <property type="evidence" value="ECO:0007669"/>
    <property type="project" value="UniProtKB-UniRule"/>
</dbReference>
<dbReference type="PIRSF" id="PIRSF002134">
    <property type="entry name" value="Ribosomal_S13"/>
    <property type="match status" value="1"/>
</dbReference>
<comment type="caution">
    <text evidence="9">The sequence shown here is derived from an EMBL/GenBank/DDBJ whole genome shotgun (WGS) entry which is preliminary data.</text>
</comment>
<evidence type="ECO:0000256" key="8">
    <source>
        <dbReference type="RuleBase" id="RU003830"/>
    </source>
</evidence>
<dbReference type="PANTHER" id="PTHR10871">
    <property type="entry name" value="30S RIBOSOMAL PROTEIN S13/40S RIBOSOMAL PROTEIN S18"/>
    <property type="match status" value="1"/>
</dbReference>
<comment type="subunit">
    <text evidence="7">Part of the 30S ribosomal subunit. Forms a loose heterodimer with protein S19. Forms two bridges to the 50S subunit in the 70S ribosome.</text>
</comment>
<evidence type="ECO:0000313" key="9">
    <source>
        <dbReference type="EMBL" id="OGK27486.1"/>
    </source>
</evidence>
<dbReference type="InterPro" id="IPR019980">
    <property type="entry name" value="Ribosomal_uS13_bac-type"/>
</dbReference>
<dbReference type="Gene3D" id="1.10.8.50">
    <property type="match status" value="1"/>
</dbReference>
<dbReference type="InterPro" id="IPR027437">
    <property type="entry name" value="Rbsml_uS13_C"/>
</dbReference>
<dbReference type="GO" id="GO:0019843">
    <property type="term" value="F:rRNA binding"/>
    <property type="evidence" value="ECO:0007669"/>
    <property type="project" value="UniProtKB-UniRule"/>
</dbReference>
<dbReference type="InterPro" id="IPR010979">
    <property type="entry name" value="Ribosomal_uS13-like_H2TH"/>
</dbReference>
<dbReference type="GO" id="GO:0003735">
    <property type="term" value="F:structural constituent of ribosome"/>
    <property type="evidence" value="ECO:0007669"/>
    <property type="project" value="InterPro"/>
</dbReference>
<comment type="function">
    <text evidence="7">Located at the top of the head of the 30S subunit, it contacts several helices of the 16S rRNA. In the 70S ribosome it contacts the 23S rRNA (bridge B1a) and protein L5 of the 50S subunit (bridge B1b), connecting the 2 subunits; these bridges are implicated in subunit movement. Contacts the tRNAs in the A and P-sites.</text>
</comment>
<keyword evidence="2 7" id="KW-0699">rRNA-binding</keyword>
<dbReference type="HAMAP" id="MF_01315">
    <property type="entry name" value="Ribosomal_uS13"/>
    <property type="match status" value="1"/>
</dbReference>
<dbReference type="InterPro" id="IPR001892">
    <property type="entry name" value="Ribosomal_uS13"/>
</dbReference>
<dbReference type="GO" id="GO:0005829">
    <property type="term" value="C:cytosol"/>
    <property type="evidence" value="ECO:0007669"/>
    <property type="project" value="TreeGrafter"/>
</dbReference>
<dbReference type="PROSITE" id="PS50159">
    <property type="entry name" value="RIBOSOMAL_S13_2"/>
    <property type="match status" value="1"/>
</dbReference>
<keyword evidence="3 7" id="KW-0694">RNA-binding</keyword>
<comment type="similarity">
    <text evidence="1 7 8">Belongs to the universal ribosomal protein uS13 family.</text>
</comment>
<gene>
    <name evidence="7" type="primary">rpsM</name>
    <name evidence="9" type="ORF">A3C28_04540</name>
</gene>
<dbReference type="FunFam" id="1.10.8.50:FF:000001">
    <property type="entry name" value="30S ribosomal protein S13"/>
    <property type="match status" value="1"/>
</dbReference>
<evidence type="ECO:0000313" key="10">
    <source>
        <dbReference type="Proteomes" id="UP000178597"/>
    </source>
</evidence>
<evidence type="ECO:0000256" key="7">
    <source>
        <dbReference type="HAMAP-Rule" id="MF_01315"/>
    </source>
</evidence>